<dbReference type="EMBL" id="CAADRM010000109">
    <property type="protein sequence ID" value="VFU15794.1"/>
    <property type="molecule type" value="Genomic_DNA"/>
</dbReference>
<dbReference type="Pfam" id="PF02464">
    <property type="entry name" value="CinA"/>
    <property type="match status" value="1"/>
</dbReference>
<dbReference type="Gene3D" id="3.90.950.20">
    <property type="entry name" value="CinA-like"/>
    <property type="match status" value="1"/>
</dbReference>
<dbReference type="EC" id="3.5.1.42" evidence="2"/>
<dbReference type="NCBIfam" id="TIGR00199">
    <property type="entry name" value="PncC_domain"/>
    <property type="match status" value="1"/>
</dbReference>
<proteinExistence type="predicted"/>
<gene>
    <name evidence="2" type="primary">pncC</name>
    <name evidence="2" type="ORF">SCFA_450032</name>
</gene>
<dbReference type="InterPro" id="IPR036425">
    <property type="entry name" value="MoaB/Mog-like_dom_sf"/>
</dbReference>
<protein>
    <submittedName>
        <fullName evidence="2">Nicotinamide-nucleotide amidohydrolase PncC</fullName>
        <ecNumber evidence="2">3.5.1.42</ecNumber>
    </submittedName>
</protein>
<dbReference type="InterPro" id="IPR050101">
    <property type="entry name" value="CinA"/>
</dbReference>
<accession>A0A485M2E0</accession>
<dbReference type="AlphaFoldDB" id="A0A485M2E0"/>
<dbReference type="GO" id="GO:0019159">
    <property type="term" value="F:nicotinamide-nucleotide amidase activity"/>
    <property type="evidence" value="ECO:0007669"/>
    <property type="project" value="UniProtKB-EC"/>
</dbReference>
<name>A0A485M2E0_9ZZZZ</name>
<feature type="domain" description="MoaB/Mog" evidence="1">
    <location>
        <begin position="4"/>
        <end position="140"/>
    </location>
</feature>
<dbReference type="Gene3D" id="3.40.980.10">
    <property type="entry name" value="MoaB/Mog-like domain"/>
    <property type="match status" value="1"/>
</dbReference>
<evidence type="ECO:0000313" key="2">
    <source>
        <dbReference type="EMBL" id="VFU15794.1"/>
    </source>
</evidence>
<dbReference type="SUPFAM" id="SSF53218">
    <property type="entry name" value="Molybdenum cofactor biosynthesis proteins"/>
    <property type="match status" value="1"/>
</dbReference>
<dbReference type="InterPro" id="IPR036653">
    <property type="entry name" value="CinA-like_C"/>
</dbReference>
<dbReference type="InterPro" id="IPR008136">
    <property type="entry name" value="CinA_C"/>
</dbReference>
<dbReference type="PANTHER" id="PTHR13939">
    <property type="entry name" value="NICOTINAMIDE-NUCLEOTIDE AMIDOHYDROLASE PNCC"/>
    <property type="match status" value="1"/>
</dbReference>
<sequence length="362" mass="38947">MKASIIITGSEILTGLRQDALIQPMASWMTSRGISMDEVRVIGDSPERLVKTVRDLAQANGLIIVTGGLGLTPDDTTHRAVETLAASGDARLYPEIDNPVGSARGIDLRFDHGTRVVFLPGVPREAHAMFGILARELNESAPKTVEVTVFGLREVEIARRLGDLAAACGFLPRDMEVALIVPKTIEQDVRRILGPHALEQENLNASVAALLKRRGLTLATAESCTGGLIAHIVTQLSGSSEYFMGSVVSYSNEIKIRVLKVPEEIISRHGAVSHQTAAAMLKGVLDLTGADVGVATTGIAGPTGGSDEKPVGTVWIAAGRKEDHAVKDFRFRFDRQGNKMAFAKTALFLLRTYLHDTDIRSH</sequence>
<evidence type="ECO:0000259" key="1">
    <source>
        <dbReference type="SMART" id="SM00852"/>
    </source>
</evidence>
<organism evidence="2">
    <name type="scientific">anaerobic digester metagenome</name>
    <dbReference type="NCBI Taxonomy" id="1263854"/>
    <lineage>
        <taxon>unclassified sequences</taxon>
        <taxon>metagenomes</taxon>
        <taxon>ecological metagenomes</taxon>
    </lineage>
</organism>
<dbReference type="InterPro" id="IPR001453">
    <property type="entry name" value="MoaB/Mog_dom"/>
</dbReference>
<dbReference type="PANTHER" id="PTHR13939:SF0">
    <property type="entry name" value="NMN AMIDOHYDROLASE-LIKE PROTEIN YFAY"/>
    <property type="match status" value="1"/>
</dbReference>
<dbReference type="SUPFAM" id="SSF142433">
    <property type="entry name" value="CinA-like"/>
    <property type="match status" value="1"/>
</dbReference>
<reference evidence="2" key="1">
    <citation type="submission" date="2019-03" db="EMBL/GenBank/DDBJ databases">
        <authorList>
            <person name="Hao L."/>
        </authorList>
    </citation>
    <scope>NUCLEOTIDE SEQUENCE</scope>
</reference>
<dbReference type="Pfam" id="PF00994">
    <property type="entry name" value="MoCF_biosynth"/>
    <property type="match status" value="1"/>
</dbReference>
<dbReference type="SMART" id="SM00852">
    <property type="entry name" value="MoCF_biosynth"/>
    <property type="match status" value="1"/>
</dbReference>
<keyword evidence="2" id="KW-0378">Hydrolase</keyword>